<dbReference type="Proteomes" id="UP001316087">
    <property type="component" value="Unassembled WGS sequence"/>
</dbReference>
<reference evidence="1 2" key="1">
    <citation type="submission" date="2022-03" db="EMBL/GenBank/DDBJ databases">
        <authorList>
            <person name="Jo J.-H."/>
            <person name="Im W.-T."/>
        </authorList>
    </citation>
    <scope>NUCLEOTIDE SEQUENCE [LARGE SCALE GENOMIC DNA]</scope>
    <source>
        <strain evidence="1 2">MA9</strain>
    </source>
</reference>
<dbReference type="InterPro" id="IPR025062">
    <property type="entry name" value="DUF4003"/>
</dbReference>
<protein>
    <submittedName>
        <fullName evidence="1">DUF4003 domain-containing protein</fullName>
    </submittedName>
</protein>
<dbReference type="RefSeq" id="WP_241370702.1">
    <property type="nucleotide sequence ID" value="NZ_JAKZFC010000008.1"/>
</dbReference>
<proteinExistence type="predicted"/>
<dbReference type="EMBL" id="JAKZFC010000008">
    <property type="protein sequence ID" value="MCH7323536.1"/>
    <property type="molecule type" value="Genomic_DNA"/>
</dbReference>
<name>A0ABS9UGQ4_9BACL</name>
<gene>
    <name evidence="1" type="ORF">LZ480_16795</name>
</gene>
<dbReference type="Pfam" id="PF13170">
    <property type="entry name" value="DUF4003"/>
    <property type="match status" value="1"/>
</dbReference>
<sequence length="324" mass="37593">MDKNHFITSLQQNYERMSLFFNADMTPAIKVPLAVQYSFSRETFHGMQYEAQMKNLQRKAVKQSLIEFFSNVSTKSVLSYKVAVHLILHDQTEQEIQRIAQNERYLEAAGFASSTYQSIAALFLIDEAHAKRAKQLHSEMKRQHQFLTGKDDIPYAVLLTREQADAKLQGQTMRRYYDALIQQDFKRGDALQAMTQLLTMYDVQFEPLLIDYVVAIRAHLKRENIKVRRNFYPFIAMLALTRANEDVLSDVVMLNNELKQLSMFALEPSLALMTATQFVLQQLIENDQLQQFNDSLLFLQALNMSDFLHDAGFTIAFNIFDLFI</sequence>
<accession>A0ABS9UGQ4</accession>
<keyword evidence="2" id="KW-1185">Reference proteome</keyword>
<evidence type="ECO:0000313" key="1">
    <source>
        <dbReference type="EMBL" id="MCH7323536.1"/>
    </source>
</evidence>
<organism evidence="1 2">
    <name type="scientific">Solibacillus palustris</name>
    <dbReference type="NCBI Taxonomy" id="2908203"/>
    <lineage>
        <taxon>Bacteria</taxon>
        <taxon>Bacillati</taxon>
        <taxon>Bacillota</taxon>
        <taxon>Bacilli</taxon>
        <taxon>Bacillales</taxon>
        <taxon>Caryophanaceae</taxon>
        <taxon>Solibacillus</taxon>
    </lineage>
</organism>
<evidence type="ECO:0000313" key="2">
    <source>
        <dbReference type="Proteomes" id="UP001316087"/>
    </source>
</evidence>
<comment type="caution">
    <text evidence="1">The sequence shown here is derived from an EMBL/GenBank/DDBJ whole genome shotgun (WGS) entry which is preliminary data.</text>
</comment>